<dbReference type="EMBL" id="CAMXCT030000091">
    <property type="protein sequence ID" value="CAL4760974.1"/>
    <property type="molecule type" value="Genomic_DNA"/>
</dbReference>
<dbReference type="Proteomes" id="UP001152797">
    <property type="component" value="Unassembled WGS sequence"/>
</dbReference>
<gene>
    <name evidence="1" type="ORF">C1SCF055_LOCUS2145</name>
</gene>
<name>A0A9P1BHY0_9DINO</name>
<evidence type="ECO:0000313" key="1">
    <source>
        <dbReference type="EMBL" id="CAI3973662.1"/>
    </source>
</evidence>
<reference evidence="1" key="1">
    <citation type="submission" date="2022-10" db="EMBL/GenBank/DDBJ databases">
        <authorList>
            <person name="Chen Y."/>
            <person name="Dougan E. K."/>
            <person name="Chan C."/>
            <person name="Rhodes N."/>
            <person name="Thang M."/>
        </authorList>
    </citation>
    <scope>NUCLEOTIDE SEQUENCE</scope>
</reference>
<proteinExistence type="predicted"/>
<evidence type="ECO:0000313" key="3">
    <source>
        <dbReference type="Proteomes" id="UP001152797"/>
    </source>
</evidence>
<sequence>MNSIIDFRLPLLNANAGGVLRHAVKTLEALFNKHAPLTFKIGYTHDPVWRWVNRLYGYDSSIDNFANMTILYISDEHHSAAMLEACLIDKYGSRPGCRNVRSGGDNVKPHDELDGVHMCYCVFRKEHPYRLQRLNYVGSTYLTRMVTSALPKMARDAAALNDILHAVAHDANEMMREGVENSRGEKYFAVCINIVGDWQWLAKCGSFLRSWSNCNKRPLTEKSEPKGMCHLCLADQVGVPWENYKVYDVEKKIFPAWYPTMYSVDPWETKPPLSAIPSVPGEEPGFYAFDLFHSFHLGVGKTLAASCLALASELMVATAVDVRLEELTNLYLVWAEENKKSLFLTTFTRANLGWMDTSCFPNGQWSKGHVTTCVLEFFCDFAQKRDLTGHPLLKMSLEACLEISECLKNLYENDVWIHQKEALRIAHHGMRFLELYKCLAFESFHSGRALYANMPKAHSLDHLFFGLYMSAVYNKWSLNPLIFSVQMFEDFIGRCSRVARRTSPQQVVKRSLERCLQASYKEGGPPEYIFFSASRTLFSADIDEDMGGASARVPSCIETEMLSPGAPGYGDPIFSPILHARMRSALVSLGQPPGTSCEGVAHLCSRPDARLLRLLCGDTCGCTDPFSSPWHKVPSQGCSNGCNIRTENILATQPCEDQPRGDVWKEFRDGYAAALSEFYGTNVSEVVIWPMASDILRQLEVTGCSGLGVPELQVEMISQTPWCQGHDRLFRPLAWLCPRSCGCVEHPSSHCPVNCKANASG</sequence>
<comment type="caution">
    <text evidence="1">The sequence shown here is derived from an EMBL/GenBank/DDBJ whole genome shotgun (WGS) entry which is preliminary data.</text>
</comment>
<dbReference type="EMBL" id="CAMXCT020000091">
    <property type="protein sequence ID" value="CAL1127037.1"/>
    <property type="molecule type" value="Genomic_DNA"/>
</dbReference>
<evidence type="ECO:0000313" key="2">
    <source>
        <dbReference type="EMBL" id="CAL4760974.1"/>
    </source>
</evidence>
<reference evidence="2 3" key="2">
    <citation type="submission" date="2024-05" db="EMBL/GenBank/DDBJ databases">
        <authorList>
            <person name="Chen Y."/>
            <person name="Shah S."/>
            <person name="Dougan E. K."/>
            <person name="Thang M."/>
            <person name="Chan C."/>
        </authorList>
    </citation>
    <scope>NUCLEOTIDE SEQUENCE [LARGE SCALE GENOMIC DNA]</scope>
</reference>
<organism evidence="1">
    <name type="scientific">Cladocopium goreaui</name>
    <dbReference type="NCBI Taxonomy" id="2562237"/>
    <lineage>
        <taxon>Eukaryota</taxon>
        <taxon>Sar</taxon>
        <taxon>Alveolata</taxon>
        <taxon>Dinophyceae</taxon>
        <taxon>Suessiales</taxon>
        <taxon>Symbiodiniaceae</taxon>
        <taxon>Cladocopium</taxon>
    </lineage>
</organism>
<dbReference type="EMBL" id="CAMXCT010000091">
    <property type="protein sequence ID" value="CAI3973662.1"/>
    <property type="molecule type" value="Genomic_DNA"/>
</dbReference>
<dbReference type="AlphaFoldDB" id="A0A9P1BHY0"/>
<protein>
    <submittedName>
        <fullName evidence="1">Uncharacterized protein</fullName>
    </submittedName>
</protein>
<accession>A0A9P1BHY0</accession>
<keyword evidence="3" id="KW-1185">Reference proteome</keyword>